<dbReference type="EMBL" id="FMCX01000012">
    <property type="protein sequence ID" value="SCF45699.1"/>
    <property type="molecule type" value="Genomic_DNA"/>
</dbReference>
<dbReference type="Gene3D" id="3.30.450.150">
    <property type="entry name" value="Haem-degrading domain"/>
    <property type="match status" value="1"/>
</dbReference>
<sequence length="134" mass="13281">MTPYTTDQLLTALDEALTAADQRGGTFSICFVDDGGHVLLHVRQPGATVGAADSALSKARTAVWLGGDTGALPPTAPVIPALAAGVPWPLAVFPGGLLLRHHGTIAGAIGVGGSVDPANDAAVATAAHTRLAAT</sequence>
<dbReference type="Proteomes" id="UP000199504">
    <property type="component" value="Unassembled WGS sequence"/>
</dbReference>
<dbReference type="Pfam" id="PF03928">
    <property type="entry name" value="HbpS-like"/>
    <property type="match status" value="1"/>
</dbReference>
<dbReference type="OrthoDB" id="9778896at2"/>
<evidence type="ECO:0000313" key="1">
    <source>
        <dbReference type="EMBL" id="SCF45699.1"/>
    </source>
</evidence>
<proteinExistence type="predicted"/>
<gene>
    <name evidence="1" type="ORF">GA0070564_1129</name>
</gene>
<organism evidence="1 2">
    <name type="scientific">Micromonospora mirobrigensis</name>
    <dbReference type="NCBI Taxonomy" id="262898"/>
    <lineage>
        <taxon>Bacteria</taxon>
        <taxon>Bacillati</taxon>
        <taxon>Actinomycetota</taxon>
        <taxon>Actinomycetes</taxon>
        <taxon>Micromonosporales</taxon>
        <taxon>Micromonosporaceae</taxon>
        <taxon>Micromonospora</taxon>
    </lineage>
</organism>
<name>A0A1C5AKH5_9ACTN</name>
<dbReference type="PANTHER" id="PTHR34309:SF10">
    <property type="entry name" value="SLR1406 PROTEIN"/>
    <property type="match status" value="1"/>
</dbReference>
<dbReference type="AlphaFoldDB" id="A0A1C5AKH5"/>
<dbReference type="PANTHER" id="PTHR34309">
    <property type="entry name" value="SLR1406 PROTEIN"/>
    <property type="match status" value="1"/>
</dbReference>
<protein>
    <submittedName>
        <fullName evidence="1">Uncharacterized conserved protein GlcG, DUF336 family</fullName>
    </submittedName>
</protein>
<keyword evidence="2" id="KW-1185">Reference proteome</keyword>
<dbReference type="InterPro" id="IPR052517">
    <property type="entry name" value="GlcG_carb_metab_protein"/>
</dbReference>
<reference evidence="2" key="1">
    <citation type="submission" date="2016-06" db="EMBL/GenBank/DDBJ databases">
        <authorList>
            <person name="Varghese N."/>
            <person name="Submissions Spin"/>
        </authorList>
    </citation>
    <scope>NUCLEOTIDE SEQUENCE [LARGE SCALE GENOMIC DNA]</scope>
    <source>
        <strain evidence="2">DSM 44830</strain>
    </source>
</reference>
<dbReference type="InterPro" id="IPR038084">
    <property type="entry name" value="PduO/GlcC-like_sf"/>
</dbReference>
<dbReference type="InterPro" id="IPR005624">
    <property type="entry name" value="PduO/GlcC-like"/>
</dbReference>
<dbReference type="RefSeq" id="WP_091615253.1">
    <property type="nucleotide sequence ID" value="NZ_FMCX01000012.1"/>
</dbReference>
<dbReference type="SUPFAM" id="SSF143744">
    <property type="entry name" value="GlcG-like"/>
    <property type="match status" value="1"/>
</dbReference>
<accession>A0A1C5AKH5</accession>
<dbReference type="STRING" id="262898.GA0070564_1129"/>
<evidence type="ECO:0000313" key="2">
    <source>
        <dbReference type="Proteomes" id="UP000199504"/>
    </source>
</evidence>